<sequence length="201" mass="22565">MGSESARTLKEVWLFLKVTGITGCILLFTSLLVAIACSMVFDNGLLHQAHSDSRGLARVLEKPNLSDDPERVAFPNINIATIFHFLFFWPKASVAVEEKSWTSIGTRKLSFEFNKPSQIRQPRRVHPLDEPPMNVVQGFETLKCPSWILRDEESLTKPTNPITHPILSRFSECTLHSQDTSISAKLSYATTFASDISQSDQ</sequence>
<dbReference type="EMBL" id="MU167231">
    <property type="protein sequence ID" value="KAG0149077.1"/>
    <property type="molecule type" value="Genomic_DNA"/>
</dbReference>
<feature type="transmembrane region" description="Helical" evidence="1">
    <location>
        <begin position="12"/>
        <end position="41"/>
    </location>
</feature>
<keyword evidence="1" id="KW-0812">Transmembrane</keyword>
<evidence type="ECO:0000313" key="2">
    <source>
        <dbReference type="EMBL" id="KAG0149077.1"/>
    </source>
</evidence>
<evidence type="ECO:0000313" key="3">
    <source>
        <dbReference type="Proteomes" id="UP000886653"/>
    </source>
</evidence>
<comment type="caution">
    <text evidence="2">The sequence shown here is derived from an EMBL/GenBank/DDBJ whole genome shotgun (WGS) entry which is preliminary data.</text>
</comment>
<evidence type="ECO:0000256" key="1">
    <source>
        <dbReference type="SAM" id="Phobius"/>
    </source>
</evidence>
<dbReference type="Proteomes" id="UP000886653">
    <property type="component" value="Unassembled WGS sequence"/>
</dbReference>
<keyword evidence="1" id="KW-1133">Transmembrane helix</keyword>
<proteinExistence type="predicted"/>
<organism evidence="2 3">
    <name type="scientific">Cronartium quercuum f. sp. fusiforme G11</name>
    <dbReference type="NCBI Taxonomy" id="708437"/>
    <lineage>
        <taxon>Eukaryota</taxon>
        <taxon>Fungi</taxon>
        <taxon>Dikarya</taxon>
        <taxon>Basidiomycota</taxon>
        <taxon>Pucciniomycotina</taxon>
        <taxon>Pucciniomycetes</taxon>
        <taxon>Pucciniales</taxon>
        <taxon>Coleosporiaceae</taxon>
        <taxon>Cronartium</taxon>
    </lineage>
</organism>
<gene>
    <name evidence="2" type="ORF">CROQUDRAFT_669547</name>
</gene>
<name>A0A9P6TE70_9BASI</name>
<reference evidence="2" key="1">
    <citation type="submission" date="2013-11" db="EMBL/GenBank/DDBJ databases">
        <title>Genome sequence of the fusiform rust pathogen reveals effectors for host alternation and coevolution with pine.</title>
        <authorList>
            <consortium name="DOE Joint Genome Institute"/>
            <person name="Smith K."/>
            <person name="Pendleton A."/>
            <person name="Kubisiak T."/>
            <person name="Anderson C."/>
            <person name="Salamov A."/>
            <person name="Aerts A."/>
            <person name="Riley R."/>
            <person name="Clum A."/>
            <person name="Lindquist E."/>
            <person name="Ence D."/>
            <person name="Campbell M."/>
            <person name="Kronenberg Z."/>
            <person name="Feau N."/>
            <person name="Dhillon B."/>
            <person name="Hamelin R."/>
            <person name="Burleigh J."/>
            <person name="Smith J."/>
            <person name="Yandell M."/>
            <person name="Nelson C."/>
            <person name="Grigoriev I."/>
            <person name="Davis J."/>
        </authorList>
    </citation>
    <scope>NUCLEOTIDE SEQUENCE</scope>
    <source>
        <strain evidence="2">G11</strain>
    </source>
</reference>
<protein>
    <submittedName>
        <fullName evidence="2">Uncharacterized protein</fullName>
    </submittedName>
</protein>
<keyword evidence="1" id="KW-0472">Membrane</keyword>
<dbReference type="OrthoDB" id="2505652at2759"/>
<dbReference type="AlphaFoldDB" id="A0A9P6TE70"/>
<accession>A0A9P6TE70</accession>
<keyword evidence="3" id="KW-1185">Reference proteome</keyword>